<sequence length="205" mass="23147">MDLGHIICVSFIPISFIHVLQKEILADFTTKLLVKKQTRCLLATYTMMPVLESPCNGKFNDSLGLNRILNPREDLRIPTSSSLSSNIRMENYLSKDNQVPICLLWTARVKSKRQQSSKPPHHDSKQGGRTLKTVDAPFQQEVATENDVCPISQKISGSQPLEGECKRRRQSDMSRHKGAVSTLERTPRNISLDAQYSIFKLSECC</sequence>
<feature type="region of interest" description="Disordered" evidence="1">
    <location>
        <begin position="159"/>
        <end position="183"/>
    </location>
</feature>
<dbReference type="Ensembl" id="ENSCJAT00000126354.1">
    <property type="protein sequence ID" value="ENSCJAP00000088013.1"/>
    <property type="gene ID" value="ENSCJAG00000072762.1"/>
</dbReference>
<reference evidence="3" key="2">
    <citation type="submission" date="2025-08" db="UniProtKB">
        <authorList>
            <consortium name="Ensembl"/>
        </authorList>
    </citation>
    <scope>IDENTIFICATION</scope>
</reference>
<evidence type="ECO:0000313" key="3">
    <source>
        <dbReference type="Ensembl" id="ENSCJAP00000088013.1"/>
    </source>
</evidence>
<reference evidence="3 4" key="1">
    <citation type="submission" date="2009-03" db="EMBL/GenBank/DDBJ databases">
        <authorList>
            <person name="Warren W."/>
            <person name="Ye L."/>
            <person name="Minx P."/>
            <person name="Worley K."/>
            <person name="Gibbs R."/>
            <person name="Wilson R.K."/>
        </authorList>
    </citation>
    <scope>NUCLEOTIDE SEQUENCE [LARGE SCALE GENOMIC DNA]</scope>
</reference>
<evidence type="ECO:0000256" key="1">
    <source>
        <dbReference type="SAM" id="MobiDB-lite"/>
    </source>
</evidence>
<dbReference type="Proteomes" id="UP000008225">
    <property type="component" value="Chromosome 5"/>
</dbReference>
<protein>
    <recommendedName>
        <fullName evidence="2">DUF3496 domain-containing protein</fullName>
    </recommendedName>
</protein>
<evidence type="ECO:0000313" key="4">
    <source>
        <dbReference type="Proteomes" id="UP000008225"/>
    </source>
</evidence>
<name>A0A8I3WVX1_CALJA</name>
<proteinExistence type="predicted"/>
<evidence type="ECO:0000259" key="2">
    <source>
        <dbReference type="Pfam" id="PF12001"/>
    </source>
</evidence>
<dbReference type="AlphaFoldDB" id="A0A8I3WVX1"/>
<feature type="domain" description="DUF3496" evidence="2">
    <location>
        <begin position="23"/>
        <end position="74"/>
    </location>
</feature>
<organism evidence="3 4">
    <name type="scientific">Callithrix jacchus</name>
    <name type="common">White-tufted-ear marmoset</name>
    <name type="synonym">Simia Jacchus</name>
    <dbReference type="NCBI Taxonomy" id="9483"/>
    <lineage>
        <taxon>Eukaryota</taxon>
        <taxon>Metazoa</taxon>
        <taxon>Chordata</taxon>
        <taxon>Craniata</taxon>
        <taxon>Vertebrata</taxon>
        <taxon>Euteleostomi</taxon>
        <taxon>Mammalia</taxon>
        <taxon>Eutheria</taxon>
        <taxon>Euarchontoglires</taxon>
        <taxon>Primates</taxon>
        <taxon>Haplorrhini</taxon>
        <taxon>Platyrrhini</taxon>
        <taxon>Cebidae</taxon>
        <taxon>Callitrichinae</taxon>
        <taxon>Callithrix</taxon>
        <taxon>Callithrix</taxon>
    </lineage>
</organism>
<reference evidence="3" key="3">
    <citation type="submission" date="2025-09" db="UniProtKB">
        <authorList>
            <consortium name="Ensembl"/>
        </authorList>
    </citation>
    <scope>IDENTIFICATION</scope>
</reference>
<accession>A0A8I3WVX1</accession>
<dbReference type="InterPro" id="IPR021885">
    <property type="entry name" value="DUF3496"/>
</dbReference>
<keyword evidence="4" id="KW-1185">Reference proteome</keyword>
<dbReference type="Pfam" id="PF12001">
    <property type="entry name" value="DUF3496"/>
    <property type="match status" value="1"/>
</dbReference>